<evidence type="ECO:0000313" key="3">
    <source>
        <dbReference type="Proteomes" id="UP000008281"/>
    </source>
</evidence>
<gene>
    <name evidence="2" type="ORF">CRE_07234</name>
</gene>
<dbReference type="HOGENOM" id="CLU_1246386_0_0_1"/>
<name>E3M208_CAERE</name>
<feature type="transmembrane region" description="Helical" evidence="1">
    <location>
        <begin position="126"/>
        <end position="145"/>
    </location>
</feature>
<keyword evidence="1" id="KW-0472">Membrane</keyword>
<evidence type="ECO:0000256" key="1">
    <source>
        <dbReference type="SAM" id="Phobius"/>
    </source>
</evidence>
<dbReference type="EMBL" id="DS268422">
    <property type="protein sequence ID" value="EFO89775.1"/>
    <property type="molecule type" value="Genomic_DNA"/>
</dbReference>
<feature type="transmembrane region" description="Helical" evidence="1">
    <location>
        <begin position="82"/>
        <end position="106"/>
    </location>
</feature>
<keyword evidence="1" id="KW-1133">Transmembrane helix</keyword>
<organism evidence="3">
    <name type="scientific">Caenorhabditis remanei</name>
    <name type="common">Caenorhabditis vulgaris</name>
    <dbReference type="NCBI Taxonomy" id="31234"/>
    <lineage>
        <taxon>Eukaryota</taxon>
        <taxon>Metazoa</taxon>
        <taxon>Ecdysozoa</taxon>
        <taxon>Nematoda</taxon>
        <taxon>Chromadorea</taxon>
        <taxon>Rhabditida</taxon>
        <taxon>Rhabditina</taxon>
        <taxon>Rhabditomorpha</taxon>
        <taxon>Rhabditoidea</taxon>
        <taxon>Rhabditidae</taxon>
        <taxon>Peloderinae</taxon>
        <taxon>Caenorhabditis</taxon>
    </lineage>
</organism>
<accession>E3M208</accession>
<keyword evidence="1" id="KW-0812">Transmembrane</keyword>
<dbReference type="Proteomes" id="UP000008281">
    <property type="component" value="Unassembled WGS sequence"/>
</dbReference>
<feature type="transmembrane region" description="Helical" evidence="1">
    <location>
        <begin position="46"/>
        <end position="70"/>
    </location>
</feature>
<protein>
    <submittedName>
        <fullName evidence="2">Uncharacterized protein</fullName>
    </submittedName>
</protein>
<dbReference type="AlphaFoldDB" id="E3M208"/>
<sequence>MARRRSLEMILDIRESYKRGSLANVTVYLVIEMETSENTNPIEYNVVYIAIILLMALIGLGQTLFLAVATYKTRSRNCIPKFVLQLFLTNILNFLAYVTMIVLAMVDIELLMKFKKWIEFGVYYVTYVRILLPLALSVYHFTILYSPFEWIVVRKWYNSVMIDSPTMGEVRLIQERLVSMFGLVLFLELIANTIFENINRVHNYKVTPGITIGSMLVLYLYP</sequence>
<evidence type="ECO:0000313" key="2">
    <source>
        <dbReference type="EMBL" id="EFO89775.1"/>
    </source>
</evidence>
<reference evidence="2" key="1">
    <citation type="submission" date="2007-07" db="EMBL/GenBank/DDBJ databases">
        <title>PCAP assembly of the Caenorhabditis remanei genome.</title>
        <authorList>
            <consortium name="The Caenorhabditis remanei Sequencing Consortium"/>
            <person name="Wilson R.K."/>
        </authorList>
    </citation>
    <scope>NUCLEOTIDE SEQUENCE [LARGE SCALE GENOMIC DNA]</scope>
    <source>
        <strain evidence="2">PB4641</strain>
    </source>
</reference>
<dbReference type="InParanoid" id="E3M208"/>
<keyword evidence="3" id="KW-1185">Reference proteome</keyword>
<feature type="transmembrane region" description="Helical" evidence="1">
    <location>
        <begin position="177"/>
        <end position="195"/>
    </location>
</feature>
<proteinExistence type="predicted"/>